<comment type="caution">
    <text evidence="2">The sequence shown here is derived from an EMBL/GenBank/DDBJ whole genome shotgun (WGS) entry which is preliminary data.</text>
</comment>
<dbReference type="RefSeq" id="WP_203744998.1">
    <property type="nucleotide sequence ID" value="NZ_BONF01000011.1"/>
</dbReference>
<dbReference type="EMBL" id="BONF01000011">
    <property type="protein sequence ID" value="GIF80941.1"/>
    <property type="molecule type" value="Genomic_DNA"/>
</dbReference>
<dbReference type="InterPro" id="IPR007421">
    <property type="entry name" value="Schlafen_AlbA_2_dom"/>
</dbReference>
<evidence type="ECO:0000259" key="1">
    <source>
        <dbReference type="Pfam" id="PF04326"/>
    </source>
</evidence>
<dbReference type="InterPro" id="IPR038461">
    <property type="entry name" value="Schlafen_AlbA_2_dom_sf"/>
</dbReference>
<evidence type="ECO:0000313" key="2">
    <source>
        <dbReference type="EMBL" id="GIF80941.1"/>
    </source>
</evidence>
<keyword evidence="3" id="KW-1185">Reference proteome</keyword>
<evidence type="ECO:0000313" key="3">
    <source>
        <dbReference type="Proteomes" id="UP000601223"/>
    </source>
</evidence>
<reference evidence="2 3" key="1">
    <citation type="submission" date="2021-01" db="EMBL/GenBank/DDBJ databases">
        <title>Whole genome shotgun sequence of Catellatospora bangladeshensis NBRC 107357.</title>
        <authorList>
            <person name="Komaki H."/>
            <person name="Tamura T."/>
        </authorList>
    </citation>
    <scope>NUCLEOTIDE SEQUENCE [LARGE SCALE GENOMIC DNA]</scope>
    <source>
        <strain evidence="2 3">NBRC 107357</strain>
    </source>
</reference>
<gene>
    <name evidence="2" type="ORF">Cba03nite_22900</name>
</gene>
<proteinExistence type="predicted"/>
<organism evidence="2 3">
    <name type="scientific">Catellatospora bangladeshensis</name>
    <dbReference type="NCBI Taxonomy" id="310355"/>
    <lineage>
        <taxon>Bacteria</taxon>
        <taxon>Bacillati</taxon>
        <taxon>Actinomycetota</taxon>
        <taxon>Actinomycetes</taxon>
        <taxon>Micromonosporales</taxon>
        <taxon>Micromonosporaceae</taxon>
        <taxon>Catellatospora</taxon>
    </lineage>
</organism>
<dbReference type="Proteomes" id="UP000601223">
    <property type="component" value="Unassembled WGS sequence"/>
</dbReference>
<dbReference type="AlphaFoldDB" id="A0A8J3JHU8"/>
<protein>
    <recommendedName>
        <fullName evidence="1">Schlafen AlbA-2 domain-containing protein</fullName>
    </recommendedName>
</protein>
<dbReference type="Gene3D" id="3.30.950.30">
    <property type="entry name" value="Schlafen, AAA domain"/>
    <property type="match status" value="1"/>
</dbReference>
<dbReference type="Pfam" id="PF04326">
    <property type="entry name" value="SLFN_AlbA_2"/>
    <property type="match status" value="1"/>
</dbReference>
<feature type="domain" description="Schlafen AlbA-2" evidence="1">
    <location>
        <begin position="27"/>
        <end position="145"/>
    </location>
</feature>
<accession>A0A8J3JHU8</accession>
<sequence>MTTPRPIWEPASYAEAVDDINNGKVFEHHYLELKTEYKPGHNEEMRGDIASLANDSGVLVVGVEENKETRKAVKPTPIALAGFIERVEDATRALDPPLHVECHALTDPDDPARGIVFIRVPASPLAPHQANKRYYGRDECSTYRLSDAQVEALIRRRATRANHITAALASPDVLGDLSSTGRFVVVAHPTANHNDELLAAFQAPAGYYRWLDEQAQKATAAADRIADATPALGRYVQRSWNPTAWASSHERWPAGVGRVTRPRTDGQGTRSHVVVYESGAVHFAVDNVVHAEWNIHPARSAFDWMTMWTASMWTACMVRQVCRTAGLTDTGVDIGIRVDAVDGSIPETAHVGDGTFGRMAVRDHVVAWKGGAYQRTAHVSAPEVKKDLTGMVRTLFGQLMRSTGLGTIVP</sequence>
<name>A0A8J3JHU8_9ACTN</name>